<dbReference type="Gene3D" id="1.10.150.690">
    <property type="entry name" value="DUF2063"/>
    <property type="match status" value="1"/>
</dbReference>
<reference evidence="1" key="1">
    <citation type="submission" date="2008-12" db="EMBL/GenBank/DDBJ databases">
        <title>Annotation of the Yersinia mollaretii ATCC 43969 genome.</title>
        <authorList>
            <person name="Read T.D."/>
            <person name="Akmal A."/>
            <person name="Bishop-Lilly K."/>
            <person name="Chen P.E."/>
            <person name="Cook C."/>
            <person name="Kiley M.P."/>
            <person name="Lentz S."/>
            <person name="Mateczun A."/>
            <person name="Nagarajan N."/>
            <person name="Nolan N."/>
            <person name="Osborne B.I."/>
            <person name="Pop M."/>
            <person name="Sozhamannan S."/>
            <person name="Stewart A.C."/>
            <person name="Sulakvelidze A."/>
            <person name="Thomason B."/>
            <person name="Willner K."/>
            <person name="Zwick M.E."/>
        </authorList>
    </citation>
    <scope>NUCLEOTIDE SEQUENCE [LARGE SCALE GENOMIC DNA]</scope>
    <source>
        <strain evidence="1">ATCC 43969</strain>
    </source>
</reference>
<protein>
    <recommendedName>
        <fullName evidence="3">DUF2063 domain-containing protein</fullName>
    </recommendedName>
</protein>
<evidence type="ECO:0008006" key="3">
    <source>
        <dbReference type="Google" id="ProtNLM"/>
    </source>
</evidence>
<dbReference type="InterPro" id="IPR044922">
    <property type="entry name" value="DUF2063_N_sf"/>
</dbReference>
<comment type="caution">
    <text evidence="1">The sequence shown here is derived from an EMBL/GenBank/DDBJ whole genome shotgun (WGS) entry which is preliminary data.</text>
</comment>
<accession>A0ABM9YAP1</accession>
<dbReference type="Proteomes" id="UP000003027">
    <property type="component" value="Unassembled WGS sequence"/>
</dbReference>
<evidence type="ECO:0000313" key="1">
    <source>
        <dbReference type="EMBL" id="EEQ10965.1"/>
    </source>
</evidence>
<sequence length="187" mass="21916">MLQTAFPLLDGKLTEDQRSTLVEQFISLHDAQEPEFHQIANELIYFLQQKPWLTDELQKIMEYEWLLYDCEIADSQVPQPSDTPLQPTTILRINPTLQNIRLPWPVTQQGPTWTQSGDYLYAIYRNAQHEVLRQALGLWDIAIIEPIDKGETCRLAELGQQLTLSPERLHAWILWNRKNGLIWTEEH</sequence>
<keyword evidence="2" id="KW-1185">Reference proteome</keyword>
<evidence type="ECO:0000313" key="2">
    <source>
        <dbReference type="Proteomes" id="UP000003027"/>
    </source>
</evidence>
<organism evidence="1 2">
    <name type="scientific">Yersinia mollaretii (strain ATCC 43969 / DSM 18520 / CIP 103324 / CNY 7263 / WAIP 204)</name>
    <dbReference type="NCBI Taxonomy" id="349967"/>
    <lineage>
        <taxon>Bacteria</taxon>
        <taxon>Pseudomonadati</taxon>
        <taxon>Pseudomonadota</taxon>
        <taxon>Gammaproteobacteria</taxon>
        <taxon>Enterobacterales</taxon>
        <taxon>Yersiniaceae</taxon>
        <taxon>Yersinia</taxon>
    </lineage>
</organism>
<name>A0ABM9YAP1_YERMW</name>
<gene>
    <name evidence="1" type="ORF">ymoll0001_33020</name>
</gene>
<proteinExistence type="predicted"/>
<dbReference type="EMBL" id="AALD02000012">
    <property type="protein sequence ID" value="EEQ10965.1"/>
    <property type="molecule type" value="Genomic_DNA"/>
</dbReference>